<reference evidence="2 3" key="1">
    <citation type="journal article" date="2018" name="Mycol. Prog.">
        <title>Coniella lustricola, a new species from submerged detritus.</title>
        <authorList>
            <person name="Raudabaugh D.B."/>
            <person name="Iturriaga T."/>
            <person name="Carver A."/>
            <person name="Mondo S."/>
            <person name="Pangilinan J."/>
            <person name="Lipzen A."/>
            <person name="He G."/>
            <person name="Amirebrahimi M."/>
            <person name="Grigoriev I.V."/>
            <person name="Miller A.N."/>
        </authorList>
    </citation>
    <scope>NUCLEOTIDE SEQUENCE [LARGE SCALE GENOMIC DNA]</scope>
    <source>
        <strain evidence="2 3">B22-T-1</strain>
    </source>
</reference>
<accession>A0A2T3A9N9</accession>
<keyword evidence="3" id="KW-1185">Reference proteome</keyword>
<organism evidence="2 3">
    <name type="scientific">Coniella lustricola</name>
    <dbReference type="NCBI Taxonomy" id="2025994"/>
    <lineage>
        <taxon>Eukaryota</taxon>
        <taxon>Fungi</taxon>
        <taxon>Dikarya</taxon>
        <taxon>Ascomycota</taxon>
        <taxon>Pezizomycotina</taxon>
        <taxon>Sordariomycetes</taxon>
        <taxon>Sordariomycetidae</taxon>
        <taxon>Diaporthales</taxon>
        <taxon>Schizoparmaceae</taxon>
        <taxon>Coniella</taxon>
    </lineage>
</organism>
<gene>
    <name evidence="2" type="ORF">BD289DRAFT_235827</name>
</gene>
<dbReference type="AlphaFoldDB" id="A0A2T3A9N9"/>
<sequence length="156" mass="17414">MAISPLYLPGMRPIWRAGHPKGILSNILHLHDFFSLPQNHDNTIRPIQRHNKAAPTHQPGPPHATLVDNTTTGRPQAGGLEALLRPASRFERTHINPANQNRTAGGLSEQEQKAPSVRQYRPSCVSEEGRLLPPPREPQQHLYQELHDALAARLPQ</sequence>
<dbReference type="EMBL" id="KZ678430">
    <property type="protein sequence ID" value="PSR87289.1"/>
    <property type="molecule type" value="Genomic_DNA"/>
</dbReference>
<evidence type="ECO:0000313" key="3">
    <source>
        <dbReference type="Proteomes" id="UP000241462"/>
    </source>
</evidence>
<dbReference type="InParanoid" id="A0A2T3A9N9"/>
<dbReference type="Proteomes" id="UP000241462">
    <property type="component" value="Unassembled WGS sequence"/>
</dbReference>
<name>A0A2T3A9N9_9PEZI</name>
<evidence type="ECO:0000256" key="1">
    <source>
        <dbReference type="SAM" id="MobiDB-lite"/>
    </source>
</evidence>
<protein>
    <submittedName>
        <fullName evidence="2">Uncharacterized protein</fullName>
    </submittedName>
</protein>
<feature type="region of interest" description="Disordered" evidence="1">
    <location>
        <begin position="52"/>
        <end position="138"/>
    </location>
</feature>
<evidence type="ECO:0000313" key="2">
    <source>
        <dbReference type="EMBL" id="PSR87289.1"/>
    </source>
</evidence>
<proteinExistence type="predicted"/>